<evidence type="ECO:0000256" key="3">
    <source>
        <dbReference type="ARBA" id="ARBA00023242"/>
    </source>
</evidence>
<dbReference type="Gene3D" id="2.80.10.50">
    <property type="match status" value="1"/>
</dbReference>
<comment type="caution">
    <text evidence="5">The sequence shown here is derived from an EMBL/GenBank/DDBJ whole genome shotgun (WGS) entry which is preliminary data.</text>
</comment>
<dbReference type="Pfam" id="PF06229">
    <property type="entry name" value="FRG1"/>
    <property type="match status" value="2"/>
</dbReference>
<evidence type="ECO:0000313" key="6">
    <source>
        <dbReference type="Proteomes" id="UP000320333"/>
    </source>
</evidence>
<dbReference type="SUPFAM" id="SSF50405">
    <property type="entry name" value="Actin-crosslinking proteins"/>
    <property type="match status" value="1"/>
</dbReference>
<protein>
    <submittedName>
        <fullName evidence="5">Uncharacterized protein</fullName>
    </submittedName>
</protein>
<evidence type="ECO:0000256" key="1">
    <source>
        <dbReference type="ARBA" id="ARBA00004604"/>
    </source>
</evidence>
<comment type="similarity">
    <text evidence="2">Belongs to the FRG1 family.</text>
</comment>
<dbReference type="OrthoDB" id="5539371at2759"/>
<feature type="region of interest" description="Disordered" evidence="4">
    <location>
        <begin position="1"/>
        <end position="41"/>
    </location>
</feature>
<dbReference type="Proteomes" id="UP000320333">
    <property type="component" value="Unassembled WGS sequence"/>
</dbReference>
<evidence type="ECO:0000313" key="5">
    <source>
        <dbReference type="EMBL" id="TPX71671.1"/>
    </source>
</evidence>
<dbReference type="PANTHER" id="PTHR12928">
    <property type="entry name" value="FRG1 PROTEIN"/>
    <property type="match status" value="1"/>
</dbReference>
<dbReference type="InterPro" id="IPR010414">
    <property type="entry name" value="FRG1"/>
</dbReference>
<reference evidence="5 6" key="1">
    <citation type="journal article" date="2019" name="Sci. Rep.">
        <title>Comparative genomics of chytrid fungi reveal insights into the obligate biotrophic and pathogenic lifestyle of Synchytrium endobioticum.</title>
        <authorList>
            <person name="van de Vossenberg B.T.L.H."/>
            <person name="Warris S."/>
            <person name="Nguyen H.D.T."/>
            <person name="van Gent-Pelzer M.P.E."/>
            <person name="Joly D.L."/>
            <person name="van de Geest H.C."/>
            <person name="Bonants P.J.M."/>
            <person name="Smith D.S."/>
            <person name="Levesque C.A."/>
            <person name="van der Lee T.A.J."/>
        </authorList>
    </citation>
    <scope>NUCLEOTIDE SEQUENCE [LARGE SCALE GENOMIC DNA]</scope>
    <source>
        <strain evidence="5 6">CBS 675.73</strain>
    </source>
</reference>
<dbReference type="GO" id="GO:0071013">
    <property type="term" value="C:catalytic step 2 spliceosome"/>
    <property type="evidence" value="ECO:0007669"/>
    <property type="project" value="TreeGrafter"/>
</dbReference>
<dbReference type="STRING" id="246404.A0A507F5V2"/>
<dbReference type="EMBL" id="QEAP01000241">
    <property type="protein sequence ID" value="TPX71671.1"/>
    <property type="molecule type" value="Genomic_DNA"/>
</dbReference>
<dbReference type="CDD" id="cd23339">
    <property type="entry name" value="beta-trefoil_FSCN_fungal_FRG1-like"/>
    <property type="match status" value="1"/>
</dbReference>
<evidence type="ECO:0000256" key="4">
    <source>
        <dbReference type="SAM" id="MobiDB-lite"/>
    </source>
</evidence>
<name>A0A507F5V2_9FUNG</name>
<dbReference type="PANTHER" id="PTHR12928:SF0">
    <property type="entry name" value="FSHD REGION GENE 1"/>
    <property type="match status" value="1"/>
</dbReference>
<gene>
    <name evidence="5" type="ORF">CcCBS67573_g06063</name>
</gene>
<proteinExistence type="inferred from homology"/>
<organism evidence="5 6">
    <name type="scientific">Chytriomyces confervae</name>
    <dbReference type="NCBI Taxonomy" id="246404"/>
    <lineage>
        <taxon>Eukaryota</taxon>
        <taxon>Fungi</taxon>
        <taxon>Fungi incertae sedis</taxon>
        <taxon>Chytridiomycota</taxon>
        <taxon>Chytridiomycota incertae sedis</taxon>
        <taxon>Chytridiomycetes</taxon>
        <taxon>Chytridiales</taxon>
        <taxon>Chytriomycetaceae</taxon>
        <taxon>Chytriomyces</taxon>
    </lineage>
</organism>
<dbReference type="AlphaFoldDB" id="A0A507F5V2"/>
<accession>A0A507F5V2</accession>
<dbReference type="GO" id="GO:0005730">
    <property type="term" value="C:nucleolus"/>
    <property type="evidence" value="ECO:0007669"/>
    <property type="project" value="UniProtKB-SubCell"/>
</dbReference>
<comment type="subcellular location">
    <subcellularLocation>
        <location evidence="1">Nucleus</location>
        <location evidence="1">Nucleolus</location>
    </subcellularLocation>
</comment>
<keyword evidence="6" id="KW-1185">Reference proteome</keyword>
<dbReference type="InterPro" id="IPR008999">
    <property type="entry name" value="Actin-crosslinking"/>
</dbReference>
<sequence length="295" mass="32434">MSDGSKGKSMRLSFKGDAKKKKKRKTSAEDPDGISGETGTVQGWTTAEAIEHFMGPIMIVTTASNSHSCVVSNEKSFALALQSMGADSVIESSEPAHVGQVFLAARLPTGESRISIKSAFDRYMSCDKFGVVTCDKEAVGPYEEWEVVKREDGFSLQSVVKNGFLSCEPDGLEDDAVDQDKVKRDMSGKSGFGIGGGRICGQIRADAESIGFKEVFQIRCHLQNKVNANKKKKKEMEDLDAIAMDSDQLKKFQSYGRMNMTGTEAKLLLKAQKQGNLNETLLERREKIKADRYCK</sequence>
<keyword evidence="3" id="KW-0539">Nucleus</keyword>
<dbReference type="GO" id="GO:0051015">
    <property type="term" value="F:actin filament binding"/>
    <property type="evidence" value="ECO:0007669"/>
    <property type="project" value="TreeGrafter"/>
</dbReference>
<evidence type="ECO:0000256" key="2">
    <source>
        <dbReference type="ARBA" id="ARBA00010878"/>
    </source>
</evidence>